<feature type="chain" id="PRO_5003395153" evidence="1">
    <location>
        <begin position="28"/>
        <end position="232"/>
    </location>
</feature>
<reference evidence="2 3" key="1">
    <citation type="journal article" date="2012" name="Proc. Natl. Acad. Sci. U.S.A.">
        <title>Antigenic diversity is generated by distinct evolutionary mechanisms in African trypanosome species.</title>
        <authorList>
            <person name="Jackson A.P."/>
            <person name="Berry A."/>
            <person name="Aslett M."/>
            <person name="Allison H.C."/>
            <person name="Burton P."/>
            <person name="Vavrova-Anderson J."/>
            <person name="Brown R."/>
            <person name="Browne H."/>
            <person name="Corton N."/>
            <person name="Hauser H."/>
            <person name="Gamble J."/>
            <person name="Gilderthorp R."/>
            <person name="Marcello L."/>
            <person name="McQuillan J."/>
            <person name="Otto T.D."/>
            <person name="Quail M.A."/>
            <person name="Sanders M.J."/>
            <person name="van Tonder A."/>
            <person name="Ginger M.L."/>
            <person name="Field M.C."/>
            <person name="Barry J.D."/>
            <person name="Hertz-Fowler C."/>
            <person name="Berriman M."/>
        </authorList>
    </citation>
    <scope>NUCLEOTIDE SEQUENCE</scope>
    <source>
        <strain evidence="2 3">Y486</strain>
    </source>
</reference>
<dbReference type="AlphaFoldDB" id="F9WVZ2"/>
<dbReference type="VEuPathDB" id="TriTrypDB:TvY486_0004910"/>
<keyword evidence="3" id="KW-1185">Reference proteome</keyword>
<organism evidence="2 3">
    <name type="scientific">Trypanosoma vivax (strain Y486)</name>
    <dbReference type="NCBI Taxonomy" id="1055687"/>
    <lineage>
        <taxon>Eukaryota</taxon>
        <taxon>Discoba</taxon>
        <taxon>Euglenozoa</taxon>
        <taxon>Kinetoplastea</taxon>
        <taxon>Metakinetoplastina</taxon>
        <taxon>Trypanosomatida</taxon>
        <taxon>Trypanosomatidae</taxon>
        <taxon>Trypanosoma</taxon>
        <taxon>Duttonella</taxon>
    </lineage>
</organism>
<proteinExistence type="predicted"/>
<gene>
    <name evidence="2" type="ORF">TvY486_0004910</name>
</gene>
<accession>F9WVZ2</accession>
<evidence type="ECO:0000256" key="1">
    <source>
        <dbReference type="SAM" id="SignalP"/>
    </source>
</evidence>
<dbReference type="Proteomes" id="UP000009027">
    <property type="component" value="Unassembled WGS sequence"/>
</dbReference>
<feature type="signal peptide" evidence="1">
    <location>
        <begin position="1"/>
        <end position="27"/>
    </location>
</feature>
<evidence type="ECO:0000313" key="3">
    <source>
        <dbReference type="Proteomes" id="UP000009027"/>
    </source>
</evidence>
<protein>
    <submittedName>
        <fullName evidence="2">Variant surface glycoprotein (VSG), putative</fullName>
    </submittedName>
</protein>
<sequence length="232" mass="24063">MRGKGAVVPGIFLIAFALFAGPRTAQGTQATGWTAEDFRASCNLFVALSGEKKIAEEVLAQAMEQRHGDKKQAETLSSAGISDAEEDALARLVGKLNASCVGTEEGKANNTARWVEILTCKSEVQSDAQAPQAAVKEHAIKTISGTEEDGAEEGGGAANKAFTALGSRTQTSQFDGGAGEKATGSLAASMLRLCHTNDTNANDGCCGKRARTHCNCAPDGLWGKTNPTDKGT</sequence>
<keyword evidence="1" id="KW-0732">Signal</keyword>
<name>F9WVZ2_TRYVY</name>
<feature type="non-terminal residue" evidence="2">
    <location>
        <position position="232"/>
    </location>
</feature>
<dbReference type="EMBL" id="CAEX01008210">
    <property type="protein sequence ID" value="CCD21757.1"/>
    <property type="molecule type" value="Genomic_DNA"/>
</dbReference>
<evidence type="ECO:0000313" key="2">
    <source>
        <dbReference type="EMBL" id="CCD21757.1"/>
    </source>
</evidence>